<name>A0A382WPE9_9ZZZZ</name>
<accession>A0A382WPE9</accession>
<evidence type="ECO:0000313" key="1">
    <source>
        <dbReference type="EMBL" id="SVD60702.1"/>
    </source>
</evidence>
<dbReference type="EMBL" id="UINC01161480">
    <property type="protein sequence ID" value="SVD60702.1"/>
    <property type="molecule type" value="Genomic_DNA"/>
</dbReference>
<proteinExistence type="predicted"/>
<reference evidence="1" key="1">
    <citation type="submission" date="2018-05" db="EMBL/GenBank/DDBJ databases">
        <authorList>
            <person name="Lanie J.A."/>
            <person name="Ng W.-L."/>
            <person name="Kazmierczak K.M."/>
            <person name="Andrzejewski T.M."/>
            <person name="Davidsen T.M."/>
            <person name="Wayne K.J."/>
            <person name="Tettelin H."/>
            <person name="Glass J.I."/>
            <person name="Rusch D."/>
            <person name="Podicherti R."/>
            <person name="Tsui H.-C.T."/>
            <person name="Winkler M.E."/>
        </authorList>
    </citation>
    <scope>NUCLEOTIDE SEQUENCE</scope>
</reference>
<gene>
    <name evidence="1" type="ORF">METZ01_LOCUS413556</name>
</gene>
<organism evidence="1">
    <name type="scientific">marine metagenome</name>
    <dbReference type="NCBI Taxonomy" id="408172"/>
    <lineage>
        <taxon>unclassified sequences</taxon>
        <taxon>metagenomes</taxon>
        <taxon>ecological metagenomes</taxon>
    </lineage>
</organism>
<sequence>MFGHAGRLYPLPGLNPYSIIMKQIITLLFALHTFSAFTQDKVQWHDVTQW</sequence>
<dbReference type="AlphaFoldDB" id="A0A382WPE9"/>
<protein>
    <submittedName>
        <fullName evidence="1">Uncharacterized protein</fullName>
    </submittedName>
</protein>
<feature type="non-terminal residue" evidence="1">
    <location>
        <position position="50"/>
    </location>
</feature>